<dbReference type="Gene3D" id="3.40.250.10">
    <property type="entry name" value="Rhodanese-like domain"/>
    <property type="match status" value="1"/>
</dbReference>
<name>E6PMV3_9ZZZZ</name>
<reference evidence="2" key="1">
    <citation type="submission" date="2009-10" db="EMBL/GenBank/DDBJ databases">
        <title>Diversity of trophic interactions inside an arsenic-rich microbial ecosystem.</title>
        <authorList>
            <person name="Bertin P.N."/>
            <person name="Heinrich-Salmeron A."/>
            <person name="Pelletier E."/>
            <person name="Goulhen-Chollet F."/>
            <person name="Arsene-Ploetze F."/>
            <person name="Gallien S."/>
            <person name="Calteau A."/>
            <person name="Vallenet D."/>
            <person name="Casiot C."/>
            <person name="Chane-Woon-Ming B."/>
            <person name="Giloteaux L."/>
            <person name="Barakat M."/>
            <person name="Bonnefoy V."/>
            <person name="Bruneel O."/>
            <person name="Chandler M."/>
            <person name="Cleiss J."/>
            <person name="Duran R."/>
            <person name="Elbaz-Poulichet F."/>
            <person name="Fonknechten N."/>
            <person name="Lauga B."/>
            <person name="Mornico D."/>
            <person name="Ortet P."/>
            <person name="Schaeffer C."/>
            <person name="Siguier P."/>
            <person name="Alexander Thil Smith A."/>
            <person name="Van Dorsselaer A."/>
            <person name="Weissenbach J."/>
            <person name="Medigue C."/>
            <person name="Le Paslier D."/>
        </authorList>
    </citation>
    <scope>NUCLEOTIDE SEQUENCE</scope>
</reference>
<feature type="domain" description="Rhodanese" evidence="1">
    <location>
        <begin position="40"/>
        <end position="130"/>
    </location>
</feature>
<dbReference type="PROSITE" id="PS50206">
    <property type="entry name" value="RHODANESE_3"/>
    <property type="match status" value="1"/>
</dbReference>
<evidence type="ECO:0000259" key="1">
    <source>
        <dbReference type="PROSITE" id="PS50206"/>
    </source>
</evidence>
<dbReference type="Pfam" id="PF00581">
    <property type="entry name" value="Rhodanese"/>
    <property type="match status" value="1"/>
</dbReference>
<dbReference type="EC" id="2.8.1.1" evidence="2"/>
<dbReference type="AlphaFoldDB" id="E6PMV3"/>
<proteinExistence type="predicted"/>
<dbReference type="PANTHER" id="PTHR43031:SF1">
    <property type="entry name" value="PYRIDINE NUCLEOTIDE-DISULPHIDE OXIDOREDUCTASE"/>
    <property type="match status" value="1"/>
</dbReference>
<keyword evidence="2" id="KW-0808">Transferase</keyword>
<dbReference type="InterPro" id="IPR001763">
    <property type="entry name" value="Rhodanese-like_dom"/>
</dbReference>
<dbReference type="InterPro" id="IPR050229">
    <property type="entry name" value="GlpE_sulfurtransferase"/>
</dbReference>
<dbReference type="CDD" id="cd00158">
    <property type="entry name" value="RHOD"/>
    <property type="match status" value="1"/>
</dbReference>
<evidence type="ECO:0000313" key="2">
    <source>
        <dbReference type="EMBL" id="CBH96255.1"/>
    </source>
</evidence>
<dbReference type="InterPro" id="IPR036873">
    <property type="entry name" value="Rhodanese-like_dom_sf"/>
</dbReference>
<dbReference type="PANTHER" id="PTHR43031">
    <property type="entry name" value="FAD-DEPENDENT OXIDOREDUCTASE"/>
    <property type="match status" value="1"/>
</dbReference>
<gene>
    <name evidence="2" type="ORF">CARN2_2196</name>
</gene>
<comment type="caution">
    <text evidence="2">The sequence shown here is derived from an EMBL/GenBank/DDBJ whole genome shotgun (WGS) entry which is preliminary data.</text>
</comment>
<dbReference type="EMBL" id="CABM01000024">
    <property type="protein sequence ID" value="CBH96255.1"/>
    <property type="molecule type" value="Genomic_DNA"/>
</dbReference>
<dbReference type="SUPFAM" id="SSF52821">
    <property type="entry name" value="Rhodanese/Cell cycle control phosphatase"/>
    <property type="match status" value="1"/>
</dbReference>
<accession>E6PMV3</accession>
<dbReference type="SMART" id="SM00450">
    <property type="entry name" value="RHOD"/>
    <property type="match status" value="1"/>
</dbReference>
<protein>
    <submittedName>
        <fullName evidence="2">Putative Thiosulfate sulfurtransferase</fullName>
        <ecNumber evidence="2">2.8.1.1</ecNumber>
    </submittedName>
</protein>
<organism evidence="2">
    <name type="scientific">mine drainage metagenome</name>
    <dbReference type="NCBI Taxonomy" id="410659"/>
    <lineage>
        <taxon>unclassified sequences</taxon>
        <taxon>metagenomes</taxon>
        <taxon>ecological metagenomes</taxon>
    </lineage>
</organism>
<sequence>MENLSLIAIALVSGGMLLWTTFSGSGGGGVTAAEAVRLVNREKGVLIDVCEPQEHAAGHSVGSRNVPLGQLEQRLSDLPKNKETPVLLMCQSGTRASRAANTLRKLGYTRATAVAGGLRAWRDAGLPVEKG</sequence>
<dbReference type="GO" id="GO:0004792">
    <property type="term" value="F:thiosulfate-cyanide sulfurtransferase activity"/>
    <property type="evidence" value="ECO:0007669"/>
    <property type="project" value="UniProtKB-EC"/>
</dbReference>